<name>E0VY41_PEDHC</name>
<evidence type="ECO:0000313" key="2">
    <source>
        <dbReference type="EMBL" id="EEB18297.1"/>
    </source>
</evidence>
<accession>E0VY41</accession>
<protein>
    <submittedName>
        <fullName evidence="2 3">Uncharacterized protein</fullName>
    </submittedName>
</protein>
<evidence type="ECO:0000313" key="3">
    <source>
        <dbReference type="EnsemblMetazoa" id="PHUM509220-PA"/>
    </source>
</evidence>
<proteinExistence type="predicted"/>
<reference evidence="3" key="3">
    <citation type="submission" date="2020-05" db="UniProtKB">
        <authorList>
            <consortium name="EnsemblMetazoa"/>
        </authorList>
    </citation>
    <scope>IDENTIFICATION</scope>
    <source>
        <strain evidence="3">USDA</strain>
    </source>
</reference>
<dbReference type="InParanoid" id="E0VY41"/>
<feature type="coiled-coil region" evidence="1">
    <location>
        <begin position="48"/>
        <end position="82"/>
    </location>
</feature>
<evidence type="ECO:0000313" key="4">
    <source>
        <dbReference type="Proteomes" id="UP000009046"/>
    </source>
</evidence>
<dbReference type="RefSeq" id="XP_002431035.1">
    <property type="nucleotide sequence ID" value="XM_002430990.1"/>
</dbReference>
<dbReference type="EnsemblMetazoa" id="PHUM509220-RA">
    <property type="protein sequence ID" value="PHUM509220-PA"/>
    <property type="gene ID" value="PHUM509220"/>
</dbReference>
<dbReference type="EMBL" id="DS235843">
    <property type="protein sequence ID" value="EEB18297.1"/>
    <property type="molecule type" value="Genomic_DNA"/>
</dbReference>
<keyword evidence="1" id="KW-0175">Coiled coil</keyword>
<keyword evidence="4" id="KW-1185">Reference proteome</keyword>
<reference evidence="2" key="2">
    <citation type="submission" date="2007-04" db="EMBL/GenBank/DDBJ databases">
        <title>The genome of the human body louse.</title>
        <authorList>
            <consortium name="The Human Body Louse Genome Consortium"/>
            <person name="Kirkness E."/>
            <person name="Walenz B."/>
            <person name="Hass B."/>
            <person name="Bruggner R."/>
            <person name="Strausberg R."/>
        </authorList>
    </citation>
    <scope>NUCLEOTIDE SEQUENCE</scope>
    <source>
        <strain evidence="2">USDA</strain>
    </source>
</reference>
<sequence>MILKLSSDFQSEIEVKKFDIAVEVIEDKLKLCDLDLKVLEVEEKKKDESECVQKIFELQQKLEEATEELARQKQIQREMEITFKKSKKKRVENMRLLLEELRKYLSHVDSVRTDDLPYKKQVEKFGNDDFILPNERTSRT</sequence>
<dbReference type="VEuPathDB" id="VectorBase:PHUM509220"/>
<dbReference type="EMBL" id="AAZO01006196">
    <property type="status" value="NOT_ANNOTATED_CDS"/>
    <property type="molecule type" value="Genomic_DNA"/>
</dbReference>
<reference evidence="2" key="1">
    <citation type="submission" date="2007-04" db="EMBL/GenBank/DDBJ databases">
        <title>Annotation of Pediculus humanus corporis strain USDA.</title>
        <authorList>
            <person name="Kirkness E."/>
            <person name="Hannick L."/>
            <person name="Hass B."/>
            <person name="Bruggner R."/>
            <person name="Lawson D."/>
            <person name="Bidwell S."/>
            <person name="Joardar V."/>
            <person name="Caler E."/>
            <person name="Walenz B."/>
            <person name="Inman J."/>
            <person name="Schobel S."/>
            <person name="Galinsky K."/>
            <person name="Amedeo P."/>
            <person name="Strausberg R."/>
        </authorList>
    </citation>
    <scope>NUCLEOTIDE SEQUENCE</scope>
    <source>
        <strain evidence="2">USDA</strain>
    </source>
</reference>
<dbReference type="GeneID" id="8233017"/>
<dbReference type="AlphaFoldDB" id="E0VY41"/>
<organism>
    <name type="scientific">Pediculus humanus subsp. corporis</name>
    <name type="common">Body louse</name>
    <dbReference type="NCBI Taxonomy" id="121224"/>
    <lineage>
        <taxon>Eukaryota</taxon>
        <taxon>Metazoa</taxon>
        <taxon>Ecdysozoa</taxon>
        <taxon>Arthropoda</taxon>
        <taxon>Hexapoda</taxon>
        <taxon>Insecta</taxon>
        <taxon>Pterygota</taxon>
        <taxon>Neoptera</taxon>
        <taxon>Paraneoptera</taxon>
        <taxon>Psocodea</taxon>
        <taxon>Troctomorpha</taxon>
        <taxon>Phthiraptera</taxon>
        <taxon>Anoplura</taxon>
        <taxon>Pediculidae</taxon>
        <taxon>Pediculus</taxon>
    </lineage>
</organism>
<gene>
    <name evidence="3" type="primary">8233017</name>
    <name evidence="2" type="ORF">Phum_PHUM509220</name>
</gene>
<dbReference type="CTD" id="8233017"/>
<dbReference type="HOGENOM" id="CLU_1837500_0_0_1"/>
<evidence type="ECO:0000256" key="1">
    <source>
        <dbReference type="SAM" id="Coils"/>
    </source>
</evidence>
<dbReference type="KEGG" id="phu:Phum_PHUM509220"/>
<dbReference type="Proteomes" id="UP000009046">
    <property type="component" value="Unassembled WGS sequence"/>
</dbReference>